<comment type="caution">
    <text evidence="2">The sequence shown here is derived from an EMBL/GenBank/DDBJ whole genome shotgun (WGS) entry which is preliminary data.</text>
</comment>
<reference evidence="2" key="1">
    <citation type="submission" date="2021-03" db="EMBL/GenBank/DDBJ databases">
        <title>Comparative genomics and phylogenomic investigation of the class Geoglossomycetes provide insights into ecological specialization and systematics.</title>
        <authorList>
            <person name="Melie T."/>
            <person name="Pirro S."/>
            <person name="Miller A.N."/>
            <person name="Quandt A."/>
        </authorList>
    </citation>
    <scope>NUCLEOTIDE SEQUENCE</scope>
    <source>
        <strain evidence="2">CAQ_001_2017</strain>
    </source>
</reference>
<evidence type="ECO:0000313" key="3">
    <source>
        <dbReference type="Proteomes" id="UP000750711"/>
    </source>
</evidence>
<organism evidence="2 3">
    <name type="scientific">Trichoglossum hirsutum</name>
    <dbReference type="NCBI Taxonomy" id="265104"/>
    <lineage>
        <taxon>Eukaryota</taxon>
        <taxon>Fungi</taxon>
        <taxon>Dikarya</taxon>
        <taxon>Ascomycota</taxon>
        <taxon>Pezizomycotina</taxon>
        <taxon>Geoglossomycetes</taxon>
        <taxon>Geoglossales</taxon>
        <taxon>Geoglossaceae</taxon>
        <taxon>Trichoglossum</taxon>
    </lineage>
</organism>
<gene>
    <name evidence="2" type="ORF">GP486_005826</name>
</gene>
<accession>A0A9P8RLI7</accession>
<dbReference type="InterPro" id="IPR022137">
    <property type="entry name" value="Znf_prot_DUF3669"/>
</dbReference>
<proteinExistence type="predicted"/>
<evidence type="ECO:0000259" key="1">
    <source>
        <dbReference type="Pfam" id="PF12417"/>
    </source>
</evidence>
<dbReference type="PANTHER" id="PTHR40780">
    <property type="entry name" value="DUF3669 DOMAIN-CONTAINING PROTEIN"/>
    <property type="match status" value="1"/>
</dbReference>
<dbReference type="AlphaFoldDB" id="A0A9P8RLI7"/>
<dbReference type="EMBL" id="JAGHQM010001168">
    <property type="protein sequence ID" value="KAH0556248.1"/>
    <property type="molecule type" value="Genomic_DNA"/>
</dbReference>
<sequence length="315" mass="36567">MHTAETSNMLKLRRIGAGFCGTVWAPTQKGSFVFKREDGGPGRSLFNDFEMHMRVLDSLRRFTELRATDSPLHIQVPRCYRFIEAEDQEWWDKNLTSFPQGYSPCNVLHSERIPPLPQNIRELLIDKYCPTTLISEIKASDANRDCLIRPYLGRRRIIPSDGDRPSRFKAFSLRNFPLHVDQMAEALAMIHWYGETDANDVEFVLAPPRDSTQPRLSNVLGEHTMWLLDYDCCRRMTMDGKGVDQAVTAFFKNDPFYPRPGQPLWEGFRDRYLQTSSDIISSDHDVRRTLLPKMFIEKAEEVQRKRNNNTSPSFN</sequence>
<name>A0A9P8RLI7_9PEZI</name>
<dbReference type="PANTHER" id="PTHR40780:SF3">
    <property type="entry name" value="DUF3669 DOMAIN-CONTAINING PROTEIN"/>
    <property type="match status" value="1"/>
</dbReference>
<feature type="domain" description="DUF3669" evidence="1">
    <location>
        <begin position="225"/>
        <end position="282"/>
    </location>
</feature>
<keyword evidence="3" id="KW-1185">Reference proteome</keyword>
<protein>
    <recommendedName>
        <fullName evidence="1">DUF3669 domain-containing protein</fullName>
    </recommendedName>
</protein>
<dbReference type="Proteomes" id="UP000750711">
    <property type="component" value="Unassembled WGS sequence"/>
</dbReference>
<evidence type="ECO:0000313" key="2">
    <source>
        <dbReference type="EMBL" id="KAH0556248.1"/>
    </source>
</evidence>
<dbReference type="Pfam" id="PF12417">
    <property type="entry name" value="DUF3669"/>
    <property type="match status" value="1"/>
</dbReference>